<dbReference type="RefSeq" id="WP_089772186.1">
    <property type="nucleotide sequence ID" value="NZ_FNTX01000001.1"/>
</dbReference>
<keyword evidence="2" id="KW-1185">Reference proteome</keyword>
<dbReference type="OrthoDB" id="3210767at2"/>
<evidence type="ECO:0008006" key="3">
    <source>
        <dbReference type="Google" id="ProtNLM"/>
    </source>
</evidence>
<evidence type="ECO:0000313" key="2">
    <source>
        <dbReference type="Proteomes" id="UP000199220"/>
    </source>
</evidence>
<dbReference type="GO" id="GO:0005829">
    <property type="term" value="C:cytosol"/>
    <property type="evidence" value="ECO:0007669"/>
    <property type="project" value="TreeGrafter"/>
</dbReference>
<dbReference type="Pfam" id="PF03883">
    <property type="entry name" value="H2O2_YaaD"/>
    <property type="match status" value="1"/>
</dbReference>
<accession>A0A1H5FC57</accession>
<dbReference type="PANTHER" id="PTHR30283">
    <property type="entry name" value="PEROXIDE STRESS RESPONSE PROTEIN YAAA"/>
    <property type="match status" value="1"/>
</dbReference>
<name>A0A1H5FC57_9MICO</name>
<sequence length="263" mass="27997">MLILLPPSEGKTAPVRGRPVDLDRLTRPELRTARSEVLDTLADVSSAPNAVRALGVGTSLTEEVAHNTRLRTAPSAPAAQVYTGVLYEAAGLGALTGGARRRANADVRIVSALWGVLSPADRIPAYRLSMSTRLPGLGSLPNYWASTLGERLVDRDPGVVIDCRSSAYVPAWRPPSGMPWVTIRVVQEIDGVRSVVSHHAKHTRGVLTHHLLTRPGAPPRTTRGVQRAAEELIGSTLQQVGLERTPGAGPDVLELVVSPPAGR</sequence>
<reference evidence="2" key="1">
    <citation type="submission" date="2016-10" db="EMBL/GenBank/DDBJ databases">
        <authorList>
            <person name="Varghese N."/>
            <person name="Submissions S."/>
        </authorList>
    </citation>
    <scope>NUCLEOTIDE SEQUENCE [LARGE SCALE GENOMIC DNA]</scope>
    <source>
        <strain evidence="2">DSM 21368</strain>
    </source>
</reference>
<evidence type="ECO:0000313" key="1">
    <source>
        <dbReference type="EMBL" id="SEE00880.1"/>
    </source>
</evidence>
<proteinExistence type="predicted"/>
<organism evidence="1 2">
    <name type="scientific">Ruania alba</name>
    <dbReference type="NCBI Taxonomy" id="648782"/>
    <lineage>
        <taxon>Bacteria</taxon>
        <taxon>Bacillati</taxon>
        <taxon>Actinomycetota</taxon>
        <taxon>Actinomycetes</taxon>
        <taxon>Micrococcales</taxon>
        <taxon>Ruaniaceae</taxon>
        <taxon>Ruania</taxon>
    </lineage>
</organism>
<dbReference type="Proteomes" id="UP000199220">
    <property type="component" value="Unassembled WGS sequence"/>
</dbReference>
<dbReference type="STRING" id="648782.SAMN04488554_1294"/>
<dbReference type="EMBL" id="FNTX01000001">
    <property type="protein sequence ID" value="SEE00880.1"/>
    <property type="molecule type" value="Genomic_DNA"/>
</dbReference>
<dbReference type="AlphaFoldDB" id="A0A1H5FC57"/>
<dbReference type="PANTHER" id="PTHR30283:SF4">
    <property type="entry name" value="PEROXIDE STRESS RESISTANCE PROTEIN YAAA"/>
    <property type="match status" value="1"/>
</dbReference>
<gene>
    <name evidence="1" type="ORF">SAMN04488554_1294</name>
</gene>
<protein>
    <recommendedName>
        <fullName evidence="3">Peroxide stress protein YaaA</fullName>
    </recommendedName>
</protein>
<dbReference type="InterPro" id="IPR005583">
    <property type="entry name" value="YaaA"/>
</dbReference>
<dbReference type="GO" id="GO:0033194">
    <property type="term" value="P:response to hydroperoxide"/>
    <property type="evidence" value="ECO:0007669"/>
    <property type="project" value="TreeGrafter"/>
</dbReference>